<dbReference type="Gene3D" id="3.40.50.150">
    <property type="entry name" value="Vaccinia Virus protein VP39"/>
    <property type="match status" value="1"/>
</dbReference>
<sequence length="212" mass="23565">MNFDDSGSLKFKVNRYREMQKMVPGIEALYMLIRSILSTLREARVLVVGCGGGRELQALDGLGHEVVGVDPSERMLDMARPYAKGARLVRGTVDDITGDFDAALSILVMHFLDDKLAYLRAIRQRLRTGALLLLADVNGDPAVLEAFIGPFEFHARDRGVDDDAITASAEVIKSLPIITEEQTIDLFAEAGFRLVSPFFRGLWYAAWWCEAL</sequence>
<dbReference type="CDD" id="cd02440">
    <property type="entry name" value="AdoMet_MTases"/>
    <property type="match status" value="1"/>
</dbReference>
<comment type="caution">
    <text evidence="2">The sequence shown here is derived from an EMBL/GenBank/DDBJ whole genome shotgun (WGS) entry which is preliminary data.</text>
</comment>
<dbReference type="GO" id="GO:0008757">
    <property type="term" value="F:S-adenosylmethionine-dependent methyltransferase activity"/>
    <property type="evidence" value="ECO:0007669"/>
    <property type="project" value="InterPro"/>
</dbReference>
<organism evidence="2 3">
    <name type="scientific">Chrysophaeum taylorii</name>
    <dbReference type="NCBI Taxonomy" id="2483200"/>
    <lineage>
        <taxon>Eukaryota</taxon>
        <taxon>Sar</taxon>
        <taxon>Stramenopiles</taxon>
        <taxon>Ochrophyta</taxon>
        <taxon>Pelagophyceae</taxon>
        <taxon>Pelagomonadales</taxon>
        <taxon>Pelagomonadaceae</taxon>
        <taxon>Chrysophaeum</taxon>
    </lineage>
</organism>
<accession>A0AAD7XEL6</accession>
<evidence type="ECO:0000313" key="2">
    <source>
        <dbReference type="EMBL" id="KAJ8598347.1"/>
    </source>
</evidence>
<proteinExistence type="predicted"/>
<name>A0AAD7XEL6_9STRA</name>
<dbReference type="AlphaFoldDB" id="A0AAD7XEL6"/>
<dbReference type="InterPro" id="IPR029063">
    <property type="entry name" value="SAM-dependent_MTases_sf"/>
</dbReference>
<gene>
    <name evidence="2" type="ORF">CTAYLR_002995</name>
</gene>
<evidence type="ECO:0000259" key="1">
    <source>
        <dbReference type="Pfam" id="PF08241"/>
    </source>
</evidence>
<protein>
    <recommendedName>
        <fullName evidence="1">Methyltransferase type 11 domain-containing protein</fullName>
    </recommendedName>
</protein>
<dbReference type="InterPro" id="IPR013216">
    <property type="entry name" value="Methyltransf_11"/>
</dbReference>
<reference evidence="2" key="1">
    <citation type="submission" date="2023-01" db="EMBL/GenBank/DDBJ databases">
        <title>Metagenome sequencing of chrysophaentin producing Chrysophaeum taylorii.</title>
        <authorList>
            <person name="Davison J."/>
            <person name="Bewley C."/>
        </authorList>
    </citation>
    <scope>NUCLEOTIDE SEQUENCE</scope>
    <source>
        <strain evidence="2">NIES-1699</strain>
    </source>
</reference>
<evidence type="ECO:0000313" key="3">
    <source>
        <dbReference type="Proteomes" id="UP001230188"/>
    </source>
</evidence>
<dbReference type="SUPFAM" id="SSF53335">
    <property type="entry name" value="S-adenosyl-L-methionine-dependent methyltransferases"/>
    <property type="match status" value="1"/>
</dbReference>
<dbReference type="Pfam" id="PF08241">
    <property type="entry name" value="Methyltransf_11"/>
    <property type="match status" value="1"/>
</dbReference>
<dbReference type="Proteomes" id="UP001230188">
    <property type="component" value="Unassembled WGS sequence"/>
</dbReference>
<dbReference type="PANTHER" id="PTHR43861">
    <property type="entry name" value="TRANS-ACONITATE 2-METHYLTRANSFERASE-RELATED"/>
    <property type="match status" value="1"/>
</dbReference>
<dbReference type="EMBL" id="JAQMWT010000675">
    <property type="protein sequence ID" value="KAJ8598347.1"/>
    <property type="molecule type" value="Genomic_DNA"/>
</dbReference>
<feature type="domain" description="Methyltransferase type 11" evidence="1">
    <location>
        <begin position="46"/>
        <end position="133"/>
    </location>
</feature>
<keyword evidence="3" id="KW-1185">Reference proteome</keyword>